<name>A0A0P0XV16_ORYSJ</name>
<gene>
    <name evidence="2" type="ordered locus">Os10g0465175</name>
    <name evidence="2" type="ORF">OSNPB_100465175</name>
</gene>
<evidence type="ECO:0000313" key="3">
    <source>
        <dbReference type="Proteomes" id="UP000059680"/>
    </source>
</evidence>
<dbReference type="Proteomes" id="UP000059680">
    <property type="component" value="Chromosome 10"/>
</dbReference>
<dbReference type="EMBL" id="AP014966">
    <property type="protein sequence ID" value="BAT11204.1"/>
    <property type="molecule type" value="Genomic_DNA"/>
</dbReference>
<keyword evidence="3" id="KW-1185">Reference proteome</keyword>
<proteinExistence type="predicted"/>
<feature type="region of interest" description="Disordered" evidence="1">
    <location>
        <begin position="1"/>
        <end position="72"/>
    </location>
</feature>
<reference evidence="3" key="1">
    <citation type="journal article" date="2005" name="Nature">
        <title>The map-based sequence of the rice genome.</title>
        <authorList>
            <consortium name="International rice genome sequencing project (IRGSP)"/>
            <person name="Matsumoto T."/>
            <person name="Wu J."/>
            <person name="Kanamori H."/>
            <person name="Katayose Y."/>
            <person name="Fujisawa M."/>
            <person name="Namiki N."/>
            <person name="Mizuno H."/>
            <person name="Yamamoto K."/>
            <person name="Antonio B.A."/>
            <person name="Baba T."/>
            <person name="Sakata K."/>
            <person name="Nagamura Y."/>
            <person name="Aoki H."/>
            <person name="Arikawa K."/>
            <person name="Arita K."/>
            <person name="Bito T."/>
            <person name="Chiden Y."/>
            <person name="Fujitsuka N."/>
            <person name="Fukunaka R."/>
            <person name="Hamada M."/>
            <person name="Harada C."/>
            <person name="Hayashi A."/>
            <person name="Hijishita S."/>
            <person name="Honda M."/>
            <person name="Hosokawa S."/>
            <person name="Ichikawa Y."/>
            <person name="Idonuma A."/>
            <person name="Iijima M."/>
            <person name="Ikeda M."/>
            <person name="Ikeno M."/>
            <person name="Ito K."/>
            <person name="Ito S."/>
            <person name="Ito T."/>
            <person name="Ito Y."/>
            <person name="Ito Y."/>
            <person name="Iwabuchi A."/>
            <person name="Kamiya K."/>
            <person name="Karasawa W."/>
            <person name="Kurita K."/>
            <person name="Katagiri S."/>
            <person name="Kikuta A."/>
            <person name="Kobayashi H."/>
            <person name="Kobayashi N."/>
            <person name="Machita K."/>
            <person name="Maehara T."/>
            <person name="Masukawa M."/>
            <person name="Mizubayashi T."/>
            <person name="Mukai Y."/>
            <person name="Nagasaki H."/>
            <person name="Nagata Y."/>
            <person name="Naito S."/>
            <person name="Nakashima M."/>
            <person name="Nakama Y."/>
            <person name="Nakamichi Y."/>
            <person name="Nakamura M."/>
            <person name="Meguro A."/>
            <person name="Negishi M."/>
            <person name="Ohta I."/>
            <person name="Ohta T."/>
            <person name="Okamoto M."/>
            <person name="Ono N."/>
            <person name="Saji S."/>
            <person name="Sakaguchi M."/>
            <person name="Sakai K."/>
            <person name="Shibata M."/>
            <person name="Shimokawa T."/>
            <person name="Song J."/>
            <person name="Takazaki Y."/>
            <person name="Terasawa K."/>
            <person name="Tsugane M."/>
            <person name="Tsuji K."/>
            <person name="Ueda S."/>
            <person name="Waki K."/>
            <person name="Yamagata H."/>
            <person name="Yamamoto M."/>
            <person name="Yamamoto S."/>
            <person name="Yamane H."/>
            <person name="Yoshiki S."/>
            <person name="Yoshihara R."/>
            <person name="Yukawa K."/>
            <person name="Zhong H."/>
            <person name="Yano M."/>
            <person name="Yuan Q."/>
            <person name="Ouyang S."/>
            <person name="Liu J."/>
            <person name="Jones K.M."/>
            <person name="Gansberger K."/>
            <person name="Moffat K."/>
            <person name="Hill J."/>
            <person name="Bera J."/>
            <person name="Fadrosh D."/>
            <person name="Jin S."/>
            <person name="Johri S."/>
            <person name="Kim M."/>
            <person name="Overton L."/>
            <person name="Reardon M."/>
            <person name="Tsitrin T."/>
            <person name="Vuong H."/>
            <person name="Weaver B."/>
            <person name="Ciecko A."/>
            <person name="Tallon L."/>
            <person name="Jackson J."/>
            <person name="Pai G."/>
            <person name="Aken S.V."/>
            <person name="Utterback T."/>
            <person name="Reidmuller S."/>
            <person name="Feldblyum T."/>
            <person name="Hsiao J."/>
            <person name="Zismann V."/>
            <person name="Iobst S."/>
            <person name="de Vazeille A.R."/>
            <person name="Buell C.R."/>
            <person name="Ying K."/>
            <person name="Li Y."/>
            <person name="Lu T."/>
            <person name="Huang Y."/>
            <person name="Zhao Q."/>
            <person name="Feng Q."/>
            <person name="Zhang L."/>
            <person name="Zhu J."/>
            <person name="Weng Q."/>
            <person name="Mu J."/>
            <person name="Lu Y."/>
            <person name="Fan D."/>
            <person name="Liu Y."/>
            <person name="Guan J."/>
            <person name="Zhang Y."/>
            <person name="Yu S."/>
            <person name="Liu X."/>
            <person name="Zhang Y."/>
            <person name="Hong G."/>
            <person name="Han B."/>
            <person name="Choisne N."/>
            <person name="Demange N."/>
            <person name="Orjeda G."/>
            <person name="Samain S."/>
            <person name="Cattolico L."/>
            <person name="Pelletier E."/>
            <person name="Couloux A."/>
            <person name="Segurens B."/>
            <person name="Wincker P."/>
            <person name="D'Hont A."/>
            <person name="Scarpelli C."/>
            <person name="Weissenbach J."/>
            <person name="Salanoubat M."/>
            <person name="Quetier F."/>
            <person name="Yu Y."/>
            <person name="Kim H.R."/>
            <person name="Rambo T."/>
            <person name="Currie J."/>
            <person name="Collura K."/>
            <person name="Luo M."/>
            <person name="Yang T."/>
            <person name="Ammiraju J.S.S."/>
            <person name="Engler F."/>
            <person name="Soderlund C."/>
            <person name="Wing R.A."/>
            <person name="Palmer L.E."/>
            <person name="de la Bastide M."/>
            <person name="Spiegel L."/>
            <person name="Nascimento L."/>
            <person name="Zutavern T."/>
            <person name="O'Shaughnessy A."/>
            <person name="Dike S."/>
            <person name="Dedhia N."/>
            <person name="Preston R."/>
            <person name="Balija V."/>
            <person name="McCombie W.R."/>
            <person name="Chow T."/>
            <person name="Chen H."/>
            <person name="Chung M."/>
            <person name="Chen C."/>
            <person name="Shaw J."/>
            <person name="Wu H."/>
            <person name="Hsiao K."/>
            <person name="Chao Y."/>
            <person name="Chu M."/>
            <person name="Cheng C."/>
            <person name="Hour A."/>
            <person name="Lee P."/>
            <person name="Lin S."/>
            <person name="Lin Y."/>
            <person name="Liou J."/>
            <person name="Liu S."/>
            <person name="Hsing Y."/>
            <person name="Raghuvanshi S."/>
            <person name="Mohanty A."/>
            <person name="Bharti A.K."/>
            <person name="Gaur A."/>
            <person name="Gupta V."/>
            <person name="Kumar D."/>
            <person name="Ravi V."/>
            <person name="Vij S."/>
            <person name="Kapur A."/>
            <person name="Khurana P."/>
            <person name="Khurana P."/>
            <person name="Khurana J.P."/>
            <person name="Tyagi A.K."/>
            <person name="Gaikwad K."/>
            <person name="Singh A."/>
            <person name="Dalal V."/>
            <person name="Srivastava S."/>
            <person name="Dixit A."/>
            <person name="Pal A.K."/>
            <person name="Ghazi I.A."/>
            <person name="Yadav M."/>
            <person name="Pandit A."/>
            <person name="Bhargava A."/>
            <person name="Sureshbabu K."/>
            <person name="Batra K."/>
            <person name="Sharma T.R."/>
            <person name="Mohapatra T."/>
            <person name="Singh N.K."/>
            <person name="Messing J."/>
            <person name="Nelson A.B."/>
            <person name="Fuks G."/>
            <person name="Kavchok S."/>
            <person name="Keizer G."/>
            <person name="Linton E."/>
            <person name="Llaca V."/>
            <person name="Song R."/>
            <person name="Tanyolac B."/>
            <person name="Young S."/>
            <person name="Ho-Il K."/>
            <person name="Hahn J.H."/>
            <person name="Sangsakoo G."/>
            <person name="Vanavichit A."/>
            <person name="de Mattos Luiz.A.T."/>
            <person name="Zimmer P.D."/>
            <person name="Malone G."/>
            <person name="Dellagostin O."/>
            <person name="de Oliveira A.C."/>
            <person name="Bevan M."/>
            <person name="Bancroft I."/>
            <person name="Minx P."/>
            <person name="Cordum H."/>
            <person name="Wilson R."/>
            <person name="Cheng Z."/>
            <person name="Jin W."/>
            <person name="Jiang J."/>
            <person name="Leong S.A."/>
            <person name="Iwama H."/>
            <person name="Gojobori T."/>
            <person name="Itoh T."/>
            <person name="Niimura Y."/>
            <person name="Fujii Y."/>
            <person name="Habara T."/>
            <person name="Sakai H."/>
            <person name="Sato Y."/>
            <person name="Wilson G."/>
            <person name="Kumar K."/>
            <person name="McCouch S."/>
            <person name="Juretic N."/>
            <person name="Hoen D."/>
            <person name="Wright S."/>
            <person name="Bruskiewich R."/>
            <person name="Bureau T."/>
            <person name="Miyao A."/>
            <person name="Hirochika H."/>
            <person name="Nishikawa T."/>
            <person name="Kadowaki K."/>
            <person name="Sugiura M."/>
            <person name="Burr B."/>
            <person name="Sasaki T."/>
        </authorList>
    </citation>
    <scope>NUCLEOTIDE SEQUENCE [LARGE SCALE GENOMIC DNA]</scope>
    <source>
        <strain evidence="3">cv. Nipponbare</strain>
    </source>
</reference>
<evidence type="ECO:0000313" key="2">
    <source>
        <dbReference type="EMBL" id="BAT11204.1"/>
    </source>
</evidence>
<accession>A0A0P0XV16</accession>
<dbReference type="Gramene" id="Os10t0465175-00">
    <property type="protein sequence ID" value="Os10t0465175-00"/>
    <property type="gene ID" value="Os10g0465175"/>
</dbReference>
<reference evidence="2 3" key="3">
    <citation type="journal article" date="2013" name="Rice">
        <title>Improvement of the Oryza sativa Nipponbare reference genome using next generation sequence and optical map data.</title>
        <authorList>
            <person name="Kawahara Y."/>
            <person name="de la Bastide M."/>
            <person name="Hamilton J.P."/>
            <person name="Kanamori H."/>
            <person name="McCombie W.R."/>
            <person name="Ouyang S."/>
            <person name="Schwartz D.C."/>
            <person name="Tanaka T."/>
            <person name="Wu J."/>
            <person name="Zhou S."/>
            <person name="Childs K.L."/>
            <person name="Davidson R.M."/>
            <person name="Lin H."/>
            <person name="Quesada-Ocampo L."/>
            <person name="Vaillancourt B."/>
            <person name="Sakai H."/>
            <person name="Lee S.S."/>
            <person name="Kim J."/>
            <person name="Numa H."/>
            <person name="Itoh T."/>
            <person name="Buell C.R."/>
            <person name="Matsumoto T."/>
        </authorList>
    </citation>
    <scope>NUCLEOTIDE SEQUENCE [LARGE SCALE GENOMIC DNA]</scope>
    <source>
        <strain evidence="3">cv. Nipponbare</strain>
    </source>
</reference>
<dbReference type="AlphaFoldDB" id="A0A0P0XV16"/>
<dbReference type="PaxDb" id="39947-A0A0P0XV16"/>
<sequence>MKSCSRLRAAAAAGRAGREHATGTCYPATGSSSKSYGARRRGSRRLAAVATASDSSIHAKRVARGRRCSPAA</sequence>
<dbReference type="InParanoid" id="A0A0P0XV16"/>
<organism evidence="2 3">
    <name type="scientific">Oryza sativa subsp. japonica</name>
    <name type="common">Rice</name>
    <dbReference type="NCBI Taxonomy" id="39947"/>
    <lineage>
        <taxon>Eukaryota</taxon>
        <taxon>Viridiplantae</taxon>
        <taxon>Streptophyta</taxon>
        <taxon>Embryophyta</taxon>
        <taxon>Tracheophyta</taxon>
        <taxon>Spermatophyta</taxon>
        <taxon>Magnoliopsida</taxon>
        <taxon>Liliopsida</taxon>
        <taxon>Poales</taxon>
        <taxon>Poaceae</taxon>
        <taxon>BOP clade</taxon>
        <taxon>Oryzoideae</taxon>
        <taxon>Oryzeae</taxon>
        <taxon>Oryzinae</taxon>
        <taxon>Oryza</taxon>
        <taxon>Oryza sativa</taxon>
    </lineage>
</organism>
<protein>
    <submittedName>
        <fullName evidence="2">Os10g0465175 protein</fullName>
    </submittedName>
</protein>
<evidence type="ECO:0000256" key="1">
    <source>
        <dbReference type="SAM" id="MobiDB-lite"/>
    </source>
</evidence>
<reference evidence="2 3" key="2">
    <citation type="journal article" date="2013" name="Plant Cell Physiol.">
        <title>Rice Annotation Project Database (RAP-DB): an integrative and interactive database for rice genomics.</title>
        <authorList>
            <person name="Sakai H."/>
            <person name="Lee S.S."/>
            <person name="Tanaka T."/>
            <person name="Numa H."/>
            <person name="Kim J."/>
            <person name="Kawahara Y."/>
            <person name="Wakimoto H."/>
            <person name="Yang C.C."/>
            <person name="Iwamoto M."/>
            <person name="Abe T."/>
            <person name="Yamada Y."/>
            <person name="Muto A."/>
            <person name="Inokuchi H."/>
            <person name="Ikemura T."/>
            <person name="Matsumoto T."/>
            <person name="Sasaki T."/>
            <person name="Itoh T."/>
        </authorList>
    </citation>
    <scope>NUCLEOTIDE SEQUENCE [LARGE SCALE GENOMIC DNA]</scope>
    <source>
        <strain evidence="3">cv. Nipponbare</strain>
    </source>
</reference>
<feature type="compositionally biased region" description="Basic residues" evidence="1">
    <location>
        <begin position="58"/>
        <end position="72"/>
    </location>
</feature>